<evidence type="ECO:0000313" key="1">
    <source>
        <dbReference type="EMBL" id="JAH00465.1"/>
    </source>
</evidence>
<sequence>MNEVRRLMTLFLSRHVCTSGLG</sequence>
<proteinExistence type="predicted"/>
<reference evidence="1" key="1">
    <citation type="submission" date="2014-11" db="EMBL/GenBank/DDBJ databases">
        <authorList>
            <person name="Amaro Gonzalez C."/>
        </authorList>
    </citation>
    <scope>NUCLEOTIDE SEQUENCE</scope>
</reference>
<dbReference type="AlphaFoldDB" id="A0A0E9P8Q7"/>
<accession>A0A0E9P8Q7</accession>
<name>A0A0E9P8Q7_ANGAN</name>
<protein>
    <submittedName>
        <fullName evidence="1">Uncharacterized protein</fullName>
    </submittedName>
</protein>
<dbReference type="EMBL" id="GBXM01108112">
    <property type="protein sequence ID" value="JAH00465.1"/>
    <property type="molecule type" value="Transcribed_RNA"/>
</dbReference>
<reference evidence="1" key="2">
    <citation type="journal article" date="2015" name="Fish Shellfish Immunol.">
        <title>Early steps in the European eel (Anguilla anguilla)-Vibrio vulnificus interaction in the gills: Role of the RtxA13 toxin.</title>
        <authorList>
            <person name="Callol A."/>
            <person name="Pajuelo D."/>
            <person name="Ebbesson L."/>
            <person name="Teles M."/>
            <person name="MacKenzie S."/>
            <person name="Amaro C."/>
        </authorList>
    </citation>
    <scope>NUCLEOTIDE SEQUENCE</scope>
</reference>
<organism evidence="1">
    <name type="scientific">Anguilla anguilla</name>
    <name type="common">European freshwater eel</name>
    <name type="synonym">Muraena anguilla</name>
    <dbReference type="NCBI Taxonomy" id="7936"/>
    <lineage>
        <taxon>Eukaryota</taxon>
        <taxon>Metazoa</taxon>
        <taxon>Chordata</taxon>
        <taxon>Craniata</taxon>
        <taxon>Vertebrata</taxon>
        <taxon>Euteleostomi</taxon>
        <taxon>Actinopterygii</taxon>
        <taxon>Neopterygii</taxon>
        <taxon>Teleostei</taxon>
        <taxon>Anguilliformes</taxon>
        <taxon>Anguillidae</taxon>
        <taxon>Anguilla</taxon>
    </lineage>
</organism>